<reference evidence="1" key="1">
    <citation type="submission" date="2020-07" db="EMBL/GenBank/DDBJ databases">
        <title>Huge and variable diversity of episymbiotic CPR bacteria and DPANN archaea in groundwater ecosystems.</title>
        <authorList>
            <person name="He C.Y."/>
            <person name="Keren R."/>
            <person name="Whittaker M."/>
            <person name="Farag I.F."/>
            <person name="Doudna J."/>
            <person name="Cate J.H.D."/>
            <person name="Banfield J.F."/>
        </authorList>
    </citation>
    <scope>NUCLEOTIDE SEQUENCE</scope>
    <source>
        <strain evidence="1">NC_groundwater_1664_Pr3_B-0.1um_52_9</strain>
    </source>
</reference>
<dbReference type="Proteomes" id="UP000807825">
    <property type="component" value="Unassembled WGS sequence"/>
</dbReference>
<dbReference type="EMBL" id="JACRDE010000106">
    <property type="protein sequence ID" value="MBI5248541.1"/>
    <property type="molecule type" value="Genomic_DNA"/>
</dbReference>
<evidence type="ECO:0000313" key="2">
    <source>
        <dbReference type="Proteomes" id="UP000807825"/>
    </source>
</evidence>
<accession>A0A9D6UY42</accession>
<organism evidence="1 2">
    <name type="scientific">Desulfomonile tiedjei</name>
    <dbReference type="NCBI Taxonomy" id="2358"/>
    <lineage>
        <taxon>Bacteria</taxon>
        <taxon>Pseudomonadati</taxon>
        <taxon>Thermodesulfobacteriota</taxon>
        <taxon>Desulfomonilia</taxon>
        <taxon>Desulfomonilales</taxon>
        <taxon>Desulfomonilaceae</taxon>
        <taxon>Desulfomonile</taxon>
    </lineage>
</organism>
<dbReference type="InterPro" id="IPR003374">
    <property type="entry name" value="ApbE-like_sf"/>
</dbReference>
<comment type="caution">
    <text evidence="1">The sequence shown here is derived from an EMBL/GenBank/DDBJ whole genome shotgun (WGS) entry which is preliminary data.</text>
</comment>
<dbReference type="Gene3D" id="3.10.520.10">
    <property type="entry name" value="ApbE-like domains"/>
    <property type="match status" value="1"/>
</dbReference>
<dbReference type="AlphaFoldDB" id="A0A9D6UY42"/>
<proteinExistence type="predicted"/>
<dbReference type="NCBIfam" id="NF003323">
    <property type="entry name" value="PRK04334.1-3"/>
    <property type="match status" value="1"/>
</dbReference>
<dbReference type="SUPFAM" id="SSF143631">
    <property type="entry name" value="ApbE-like"/>
    <property type="match status" value="1"/>
</dbReference>
<protein>
    <submittedName>
        <fullName evidence="1">UPF0280 family protein</fullName>
    </submittedName>
</protein>
<gene>
    <name evidence="1" type="ORF">HY912_03505</name>
</gene>
<sequence length="247" mass="26094">MEPPVIYEPRTYRSFDKHERFKAFRVVIETSDLYVKAHSRLEKETEELIRKGRAQVEWAVAKRPEFLTSLVPVDEDPSDAPVVLRMIRAGKKAGTGPMAAVAGAIAEFVGRELCLLSPEVIVENGGDIFLNVQAPVVIGLYAGKSPFSGRVGLKVDATAIPMGICTSSAKVGPSLSLGSADAATIVSPDVALADAVATGLGNRIHRESDLKAAVEWALGVPGVVGALAILGDKIAAQGDLELVSIPE</sequence>
<name>A0A9D6UY42_9BACT</name>
<evidence type="ECO:0000313" key="1">
    <source>
        <dbReference type="EMBL" id="MBI5248541.1"/>
    </source>
</evidence>